<keyword evidence="1" id="KW-0472">Membrane</keyword>
<protein>
    <submittedName>
        <fullName evidence="2">Uncharacterized protein</fullName>
    </submittedName>
</protein>
<dbReference type="Proteomes" id="UP000663823">
    <property type="component" value="Unassembled WGS sequence"/>
</dbReference>
<dbReference type="PANTHER" id="PTHR10877">
    <property type="entry name" value="POLYCYSTIN FAMILY MEMBER"/>
    <property type="match status" value="1"/>
</dbReference>
<sequence length="109" mass="12582">LSVASEMEKRAFFYILSKKAYHSVSDGHLWFSIFSRPPSNKFTRIQRCTCCFVLLFSSMLLNIMYYDLSVEANMSKKTVGNSLSIGPLYITPQQVYIQCYIVQNIVRCT</sequence>
<reference evidence="2" key="1">
    <citation type="submission" date="2021-02" db="EMBL/GenBank/DDBJ databases">
        <authorList>
            <person name="Nowell W R."/>
        </authorList>
    </citation>
    <scope>NUCLEOTIDE SEQUENCE</scope>
</reference>
<dbReference type="PANTHER" id="PTHR10877:SF183">
    <property type="entry name" value="AT14535P-RELATED"/>
    <property type="match status" value="1"/>
</dbReference>
<proteinExistence type="predicted"/>
<dbReference type="EMBL" id="CAJOAX010048118">
    <property type="protein sequence ID" value="CAF4304191.1"/>
    <property type="molecule type" value="Genomic_DNA"/>
</dbReference>
<dbReference type="InterPro" id="IPR051223">
    <property type="entry name" value="Polycystin"/>
</dbReference>
<name>A0A815UCI9_9BILA</name>
<dbReference type="EMBL" id="CAJNOO010014005">
    <property type="protein sequence ID" value="CAF1514009.1"/>
    <property type="molecule type" value="Genomic_DNA"/>
</dbReference>
<dbReference type="Proteomes" id="UP000663882">
    <property type="component" value="Unassembled WGS sequence"/>
</dbReference>
<feature type="transmembrane region" description="Helical" evidence="1">
    <location>
        <begin position="45"/>
        <end position="66"/>
    </location>
</feature>
<evidence type="ECO:0000313" key="4">
    <source>
        <dbReference type="Proteomes" id="UP000663882"/>
    </source>
</evidence>
<feature type="non-terminal residue" evidence="2">
    <location>
        <position position="1"/>
    </location>
</feature>
<evidence type="ECO:0000313" key="3">
    <source>
        <dbReference type="EMBL" id="CAF4304191.1"/>
    </source>
</evidence>
<comment type="caution">
    <text evidence="2">The sequence shown here is derived from an EMBL/GenBank/DDBJ whole genome shotgun (WGS) entry which is preliminary data.</text>
</comment>
<accession>A0A815UCI9</accession>
<organism evidence="2 4">
    <name type="scientific">Rotaria sordida</name>
    <dbReference type="NCBI Taxonomy" id="392033"/>
    <lineage>
        <taxon>Eukaryota</taxon>
        <taxon>Metazoa</taxon>
        <taxon>Spiralia</taxon>
        <taxon>Gnathifera</taxon>
        <taxon>Rotifera</taxon>
        <taxon>Eurotatoria</taxon>
        <taxon>Bdelloidea</taxon>
        <taxon>Philodinida</taxon>
        <taxon>Philodinidae</taxon>
        <taxon>Rotaria</taxon>
    </lineage>
</organism>
<keyword evidence="1" id="KW-0812">Transmembrane</keyword>
<keyword evidence="1" id="KW-1133">Transmembrane helix</keyword>
<dbReference type="AlphaFoldDB" id="A0A815UCI9"/>
<evidence type="ECO:0000313" key="2">
    <source>
        <dbReference type="EMBL" id="CAF1514009.1"/>
    </source>
</evidence>
<dbReference type="OrthoDB" id="10057210at2759"/>
<evidence type="ECO:0000256" key="1">
    <source>
        <dbReference type="SAM" id="Phobius"/>
    </source>
</evidence>
<gene>
    <name evidence="3" type="ORF">OTI717_LOCUS42142</name>
    <name evidence="2" type="ORF">RFH988_LOCUS39147</name>
</gene>